<comment type="caution">
    <text evidence="2">The sequence shown here is derived from an EMBL/GenBank/DDBJ whole genome shotgun (WGS) entry which is preliminary data.</text>
</comment>
<dbReference type="EMBL" id="BTGU01000080">
    <property type="protein sequence ID" value="GMN58673.1"/>
    <property type="molecule type" value="Genomic_DNA"/>
</dbReference>
<evidence type="ECO:0000256" key="1">
    <source>
        <dbReference type="SAM" id="MobiDB-lite"/>
    </source>
</evidence>
<accession>A0AA88DNT7</accession>
<evidence type="ECO:0000313" key="3">
    <source>
        <dbReference type="Proteomes" id="UP001187192"/>
    </source>
</evidence>
<sequence length="82" mass="9717">MLLIPAIVKLYHQALKLVFDKPCYARRKISKYKLFMSEDEHVDIEDMRSCTKLDRPEFSRQKPRCDQSPIRPYPEGRDNFGG</sequence>
<dbReference type="AlphaFoldDB" id="A0AA88DNT7"/>
<gene>
    <name evidence="2" type="ORF">TIFTF001_027784</name>
</gene>
<proteinExistence type="predicted"/>
<organism evidence="2 3">
    <name type="scientific">Ficus carica</name>
    <name type="common">Common fig</name>
    <dbReference type="NCBI Taxonomy" id="3494"/>
    <lineage>
        <taxon>Eukaryota</taxon>
        <taxon>Viridiplantae</taxon>
        <taxon>Streptophyta</taxon>
        <taxon>Embryophyta</taxon>
        <taxon>Tracheophyta</taxon>
        <taxon>Spermatophyta</taxon>
        <taxon>Magnoliopsida</taxon>
        <taxon>eudicotyledons</taxon>
        <taxon>Gunneridae</taxon>
        <taxon>Pentapetalae</taxon>
        <taxon>rosids</taxon>
        <taxon>fabids</taxon>
        <taxon>Rosales</taxon>
        <taxon>Moraceae</taxon>
        <taxon>Ficeae</taxon>
        <taxon>Ficus</taxon>
    </lineage>
</organism>
<reference evidence="2" key="1">
    <citation type="submission" date="2023-07" db="EMBL/GenBank/DDBJ databases">
        <title>draft genome sequence of fig (Ficus carica).</title>
        <authorList>
            <person name="Takahashi T."/>
            <person name="Nishimura K."/>
        </authorList>
    </citation>
    <scope>NUCLEOTIDE SEQUENCE</scope>
</reference>
<keyword evidence="3" id="KW-1185">Reference proteome</keyword>
<evidence type="ECO:0000313" key="2">
    <source>
        <dbReference type="EMBL" id="GMN58673.1"/>
    </source>
</evidence>
<dbReference type="Proteomes" id="UP001187192">
    <property type="component" value="Unassembled WGS sequence"/>
</dbReference>
<dbReference type="Gramene" id="FCD_00029461-RA">
    <property type="protein sequence ID" value="FCD_00029461-RA:cds"/>
    <property type="gene ID" value="FCD_00029461"/>
</dbReference>
<name>A0AA88DNT7_FICCA</name>
<protein>
    <submittedName>
        <fullName evidence="2">Uncharacterized protein</fullName>
    </submittedName>
</protein>
<feature type="region of interest" description="Disordered" evidence="1">
    <location>
        <begin position="58"/>
        <end position="82"/>
    </location>
</feature>